<organism evidence="2 3">
    <name type="scientific">Halapricum desulfuricans</name>
    <dbReference type="NCBI Taxonomy" id="2841257"/>
    <lineage>
        <taxon>Archaea</taxon>
        <taxon>Methanobacteriati</taxon>
        <taxon>Methanobacteriota</taxon>
        <taxon>Stenosarchaea group</taxon>
        <taxon>Halobacteria</taxon>
        <taxon>Halobacteriales</taxon>
        <taxon>Haloarculaceae</taxon>
        <taxon>Halapricum</taxon>
    </lineage>
</organism>
<accession>A0A897NPW5</accession>
<name>A0A897NPW5_9EURY</name>
<feature type="domain" description="CobQ/CobB/MinD/ParA nucleotide binding" evidence="1">
    <location>
        <begin position="11"/>
        <end position="268"/>
    </location>
</feature>
<dbReference type="CDD" id="cd02042">
    <property type="entry name" value="ParAB_family"/>
    <property type="match status" value="1"/>
</dbReference>
<dbReference type="RefSeq" id="WP_229122841.1">
    <property type="nucleotide sequence ID" value="NZ_CP064791.1"/>
</dbReference>
<keyword evidence="3" id="KW-1185">Reference proteome</keyword>
<protein>
    <submittedName>
        <fullName evidence="2">ATPase involved in chromosome partitioning, ParAfamily</fullName>
    </submittedName>
</protein>
<dbReference type="InterPro" id="IPR050678">
    <property type="entry name" value="DNA_Partitioning_ATPase"/>
</dbReference>
<proteinExistence type="predicted"/>
<dbReference type="GeneID" id="68857899"/>
<dbReference type="InterPro" id="IPR027417">
    <property type="entry name" value="P-loop_NTPase"/>
</dbReference>
<dbReference type="Pfam" id="PF01656">
    <property type="entry name" value="CbiA"/>
    <property type="match status" value="1"/>
</dbReference>
<dbReference type="EMBL" id="CP064791">
    <property type="protein sequence ID" value="QSG14798.1"/>
    <property type="molecule type" value="Genomic_DNA"/>
</dbReference>
<dbReference type="SUPFAM" id="SSF52540">
    <property type="entry name" value="P-loop containing nucleoside triphosphate hydrolases"/>
    <property type="match status" value="1"/>
</dbReference>
<dbReference type="AlphaFoldDB" id="A0A897NPW5"/>
<dbReference type="Proteomes" id="UP000663292">
    <property type="component" value="Chromosome"/>
</dbReference>
<sequence length="306" mass="33687">MSTDMGSARVCVTNAKGGTGKTTIAINVAGALNERGRDVLFVDLDPQGNATEGLGLLEAYDRDPPTFFDVLTDHRQRDRVEELIVEHEEMDVLPSNIDLLQAEHELTIADLIARVKHDPNADIDPSALASLGINVSPEAVTGPHALDVLDEALSGVEDAYDYVIIDSPPFYGKLTDTGIYAAQHILVPALTEATSERAIELLIDQMAALEGQTDITVETMGVVANRVEKTNEDRMMLEWLNEVFDEFPLWEVRKRVALQRAFKSGKSVFAADESVDMADVFLDIAAEFDERFGFETADRTHEVTHD</sequence>
<reference evidence="2 3" key="1">
    <citation type="submission" date="2020-11" db="EMBL/GenBank/DDBJ databases">
        <title>Carbohydrate-dependent, anaerobic sulfur respiration: A novel catabolism in halophilic archaea.</title>
        <authorList>
            <person name="Sorokin D.Y."/>
            <person name="Messina E."/>
            <person name="Smedile F."/>
            <person name="La Cono V."/>
            <person name="Hallsworth J.E."/>
            <person name="Yakimov M.M."/>
        </authorList>
    </citation>
    <scope>NUCLEOTIDE SEQUENCE [LARGE SCALE GENOMIC DNA]</scope>
    <source>
        <strain evidence="2 3">HSR-Est</strain>
    </source>
</reference>
<dbReference type="PANTHER" id="PTHR13696">
    <property type="entry name" value="P-LOOP CONTAINING NUCLEOSIDE TRIPHOSPHATE HYDROLASE"/>
    <property type="match status" value="1"/>
</dbReference>
<gene>
    <name evidence="2" type="primary">soj2</name>
    <name evidence="2" type="ORF">HSEST_1265</name>
</gene>
<dbReference type="Gene3D" id="3.40.50.300">
    <property type="entry name" value="P-loop containing nucleotide triphosphate hydrolases"/>
    <property type="match status" value="1"/>
</dbReference>
<dbReference type="InterPro" id="IPR002586">
    <property type="entry name" value="CobQ/CobB/MinD/ParA_Nub-bd_dom"/>
</dbReference>
<dbReference type="PANTHER" id="PTHR13696:SF99">
    <property type="entry name" value="COBYRINIC ACID AC-DIAMIDE SYNTHASE"/>
    <property type="match status" value="1"/>
</dbReference>
<evidence type="ECO:0000313" key="2">
    <source>
        <dbReference type="EMBL" id="QSG14798.1"/>
    </source>
</evidence>
<evidence type="ECO:0000259" key="1">
    <source>
        <dbReference type="Pfam" id="PF01656"/>
    </source>
</evidence>
<evidence type="ECO:0000313" key="3">
    <source>
        <dbReference type="Proteomes" id="UP000663292"/>
    </source>
</evidence>